<evidence type="ECO:0000256" key="1">
    <source>
        <dbReference type="SAM" id="MobiDB-lite"/>
    </source>
</evidence>
<evidence type="ECO:0000259" key="2">
    <source>
        <dbReference type="Pfam" id="PF05368"/>
    </source>
</evidence>
<dbReference type="Proteomes" id="UP000830434">
    <property type="component" value="Chromosome"/>
</dbReference>
<organism evidence="3 4">
    <name type="scientific">Halorussus gelatinilyticus</name>
    <dbReference type="NCBI Taxonomy" id="2937524"/>
    <lineage>
        <taxon>Archaea</taxon>
        <taxon>Methanobacteriati</taxon>
        <taxon>Methanobacteriota</taxon>
        <taxon>Stenosarchaea group</taxon>
        <taxon>Halobacteria</taxon>
        <taxon>Halobacteriales</taxon>
        <taxon>Haladaptataceae</taxon>
        <taxon>Halorussus</taxon>
    </lineage>
</organism>
<dbReference type="InterPro" id="IPR036291">
    <property type="entry name" value="NAD(P)-bd_dom_sf"/>
</dbReference>
<dbReference type="InterPro" id="IPR051604">
    <property type="entry name" value="Ergot_Alk_Oxidoreductase"/>
</dbReference>
<dbReference type="CDD" id="cd05269">
    <property type="entry name" value="TMR_SDR_a"/>
    <property type="match status" value="1"/>
</dbReference>
<dbReference type="RefSeq" id="WP_248654059.1">
    <property type="nucleotide sequence ID" value="NZ_CP096658.1"/>
</dbReference>
<evidence type="ECO:0000313" key="3">
    <source>
        <dbReference type="EMBL" id="UPV99567.1"/>
    </source>
</evidence>
<sequence length="309" mass="33883">MTRDESPCILVTGATGTVGSHVVSALANRDDVSDDSDATDSSTADADGGVTVRAGVRDPASAADRFAADVELAEFDFERPETWGEALAGADRLFLMRPPAVSDVKRHITPFVDAAVRTGVERVVYLSVVGAEKNPLLPHRRVERHLESADASSTFLRASFFMQNLNEVHREEIVERDEIFVPAGGGATSFVDARDVGEVAAVALTEPGHGDRSYDVTGPAALTYRQVARVFSAVLDRRIEYADPSIPEFAWRMRRRGFDWSYVAVMVGIYTTARLGLADRVTDDAARVLGREPRTLREYVADYADEFRR</sequence>
<accession>A0A8U0IF95</accession>
<dbReference type="Gene3D" id="3.40.50.720">
    <property type="entry name" value="NAD(P)-binding Rossmann-like Domain"/>
    <property type="match status" value="1"/>
</dbReference>
<keyword evidence="4" id="KW-1185">Reference proteome</keyword>
<dbReference type="AlphaFoldDB" id="A0A8U0IF95"/>
<dbReference type="GeneID" id="72190930"/>
<dbReference type="PANTHER" id="PTHR43162:SF1">
    <property type="entry name" value="PRESTALK A DIFFERENTIATION PROTEIN A"/>
    <property type="match status" value="1"/>
</dbReference>
<feature type="region of interest" description="Disordered" evidence="1">
    <location>
        <begin position="31"/>
        <end position="51"/>
    </location>
</feature>
<dbReference type="InterPro" id="IPR008030">
    <property type="entry name" value="NmrA-like"/>
</dbReference>
<dbReference type="EMBL" id="CP096658">
    <property type="protein sequence ID" value="UPV99567.1"/>
    <property type="molecule type" value="Genomic_DNA"/>
</dbReference>
<feature type="domain" description="NmrA-like" evidence="2">
    <location>
        <begin position="8"/>
        <end position="247"/>
    </location>
</feature>
<dbReference type="SUPFAM" id="SSF51735">
    <property type="entry name" value="NAD(P)-binding Rossmann-fold domains"/>
    <property type="match status" value="1"/>
</dbReference>
<reference evidence="3" key="1">
    <citation type="submission" date="2022-04" db="EMBL/GenBank/DDBJ databases">
        <title>Diverse halophilic archaea isolated from saline environments.</title>
        <authorList>
            <person name="Cui H.-L."/>
        </authorList>
    </citation>
    <scope>NUCLEOTIDE SEQUENCE</scope>
    <source>
        <strain evidence="3">XZYJT40</strain>
    </source>
</reference>
<dbReference type="KEGG" id="haxz:M0R88_13705"/>
<name>A0A8U0IF95_9EURY</name>
<evidence type="ECO:0000313" key="4">
    <source>
        <dbReference type="Proteomes" id="UP000830434"/>
    </source>
</evidence>
<proteinExistence type="predicted"/>
<protein>
    <submittedName>
        <fullName evidence="3">SDR family oxidoreductase</fullName>
    </submittedName>
</protein>
<gene>
    <name evidence="3" type="ORF">M0R88_13705</name>
</gene>
<dbReference type="Pfam" id="PF05368">
    <property type="entry name" value="NmrA"/>
    <property type="match status" value="1"/>
</dbReference>
<dbReference type="Gene3D" id="3.90.25.10">
    <property type="entry name" value="UDP-galactose 4-epimerase, domain 1"/>
    <property type="match status" value="1"/>
</dbReference>
<dbReference type="PANTHER" id="PTHR43162">
    <property type="match status" value="1"/>
</dbReference>